<accession>A0A5M6HWZ9</accession>
<organism evidence="3 4">
    <name type="scientific">Blastochloris sulfoviridis</name>
    <dbReference type="NCBI Taxonomy" id="50712"/>
    <lineage>
        <taxon>Bacteria</taxon>
        <taxon>Pseudomonadati</taxon>
        <taxon>Pseudomonadota</taxon>
        <taxon>Alphaproteobacteria</taxon>
        <taxon>Hyphomicrobiales</taxon>
        <taxon>Blastochloridaceae</taxon>
        <taxon>Blastochloris</taxon>
    </lineage>
</organism>
<dbReference type="InterPro" id="IPR051692">
    <property type="entry name" value="OMP-like"/>
</dbReference>
<dbReference type="EMBL" id="VWPL01000016">
    <property type="protein sequence ID" value="KAA5600442.1"/>
    <property type="molecule type" value="Genomic_DNA"/>
</dbReference>
<proteinExistence type="inferred from homology"/>
<dbReference type="SUPFAM" id="SSF56925">
    <property type="entry name" value="OMPA-like"/>
    <property type="match status" value="1"/>
</dbReference>
<reference evidence="3 4" key="1">
    <citation type="submission" date="2019-09" db="EMBL/GenBank/DDBJ databases">
        <title>Draft Whole-Genome sequence of Blastochloris sulfoviridis DSM 729.</title>
        <authorList>
            <person name="Meyer T.E."/>
            <person name="Kyndt J.A."/>
        </authorList>
    </citation>
    <scope>NUCLEOTIDE SEQUENCE [LARGE SCALE GENOMIC DNA]</scope>
    <source>
        <strain evidence="3 4">DSM 729</strain>
    </source>
</reference>
<comment type="caution">
    <text evidence="3">The sequence shown here is derived from an EMBL/GenBank/DDBJ whole genome shotgun (WGS) entry which is preliminary data.</text>
</comment>
<name>A0A5M6HWZ9_9HYPH</name>
<evidence type="ECO:0000313" key="3">
    <source>
        <dbReference type="EMBL" id="KAA5600442.1"/>
    </source>
</evidence>
<dbReference type="OrthoDB" id="7959863at2"/>
<evidence type="ECO:0000313" key="4">
    <source>
        <dbReference type="Proteomes" id="UP000323886"/>
    </source>
</evidence>
<dbReference type="PANTHER" id="PTHR34001">
    <property type="entry name" value="BLL7405 PROTEIN"/>
    <property type="match status" value="1"/>
</dbReference>
<feature type="compositionally biased region" description="Low complexity" evidence="2">
    <location>
        <begin position="93"/>
        <end position="110"/>
    </location>
</feature>
<feature type="region of interest" description="Disordered" evidence="2">
    <location>
        <begin position="91"/>
        <end position="120"/>
    </location>
</feature>
<gene>
    <name evidence="3" type="ORF">F1193_10410</name>
</gene>
<protein>
    <submittedName>
        <fullName evidence="3">Porin family protein</fullName>
    </submittedName>
</protein>
<evidence type="ECO:0000256" key="1">
    <source>
        <dbReference type="ARBA" id="ARBA00038306"/>
    </source>
</evidence>
<dbReference type="AlphaFoldDB" id="A0A5M6HWZ9"/>
<dbReference type="Proteomes" id="UP000323886">
    <property type="component" value="Unassembled WGS sequence"/>
</dbReference>
<dbReference type="PANTHER" id="PTHR34001:SF3">
    <property type="entry name" value="BLL7405 PROTEIN"/>
    <property type="match status" value="1"/>
</dbReference>
<sequence>MSARARTMTEHRRRRGDRSNYCRLCVAYFMASPTARSDGTVEARFRDSDGIARKPYPARQGETGMVRPSLAAASLLVAAVHIGQAAELPQRPAAQNAQSIQDAQSIQSTQEARSHQDEPAITGRATGWTFQGSSGAGYDLQFGALMVGVEGDTSFDAAGGGPESGRSIWDGQTYRSAFGGGWSSLRGRAGQDLGGVLFYGTGGFALDQGSGDVLAVARTGWVAGGGAETALAGNVSARIEYLRLDFGSFRDVGAGSEPSTYKSGVDLLRVGLNYKF</sequence>
<comment type="similarity">
    <text evidence="1">Belongs to the Omp25/RopB family.</text>
</comment>
<evidence type="ECO:0000256" key="2">
    <source>
        <dbReference type="SAM" id="MobiDB-lite"/>
    </source>
</evidence>
<keyword evidence="4" id="KW-1185">Reference proteome</keyword>
<dbReference type="InterPro" id="IPR011250">
    <property type="entry name" value="OMP/PagP_B-barrel"/>
</dbReference>